<evidence type="ECO:0000256" key="3">
    <source>
        <dbReference type="ARBA" id="ARBA00021310"/>
    </source>
</evidence>
<dbReference type="NCBIfam" id="TIGR00613">
    <property type="entry name" value="reco"/>
    <property type="match status" value="1"/>
</dbReference>
<keyword evidence="4 8" id="KW-0227">DNA damage</keyword>
<evidence type="ECO:0000256" key="2">
    <source>
        <dbReference type="ARBA" id="ARBA00007452"/>
    </source>
</evidence>
<evidence type="ECO:0000256" key="6">
    <source>
        <dbReference type="ARBA" id="ARBA00023204"/>
    </source>
</evidence>
<keyword evidence="5 8" id="KW-0233">DNA recombination</keyword>
<dbReference type="InterPro" id="IPR022572">
    <property type="entry name" value="DNA_rep/recomb_RecO_N"/>
</dbReference>
<dbReference type="PANTHER" id="PTHR33991:SF1">
    <property type="entry name" value="DNA REPAIR PROTEIN RECO"/>
    <property type="match status" value="1"/>
</dbReference>
<dbReference type="InterPro" id="IPR042242">
    <property type="entry name" value="RecO_C"/>
</dbReference>
<evidence type="ECO:0000256" key="7">
    <source>
        <dbReference type="ARBA" id="ARBA00033409"/>
    </source>
</evidence>
<protein>
    <recommendedName>
        <fullName evidence="3 8">DNA repair protein RecO</fullName>
    </recommendedName>
    <alternativeName>
        <fullName evidence="7 8">Recombination protein O</fullName>
    </alternativeName>
</protein>
<dbReference type="GO" id="GO:0006310">
    <property type="term" value="P:DNA recombination"/>
    <property type="evidence" value="ECO:0007669"/>
    <property type="project" value="UniProtKB-UniRule"/>
</dbReference>
<dbReference type="PANTHER" id="PTHR33991">
    <property type="entry name" value="DNA REPAIR PROTEIN RECO"/>
    <property type="match status" value="1"/>
</dbReference>
<evidence type="ECO:0000256" key="8">
    <source>
        <dbReference type="HAMAP-Rule" id="MF_00201"/>
    </source>
</evidence>
<dbReference type="Pfam" id="PF11967">
    <property type="entry name" value="RecO_N"/>
    <property type="match status" value="1"/>
</dbReference>
<dbReference type="Pfam" id="PF02565">
    <property type="entry name" value="RecO_C"/>
    <property type="match status" value="1"/>
</dbReference>
<dbReference type="GO" id="GO:0043590">
    <property type="term" value="C:bacterial nucleoid"/>
    <property type="evidence" value="ECO:0007669"/>
    <property type="project" value="TreeGrafter"/>
</dbReference>
<evidence type="ECO:0000256" key="1">
    <source>
        <dbReference type="ARBA" id="ARBA00003065"/>
    </source>
</evidence>
<comment type="function">
    <text evidence="1 8">Involved in DNA repair and RecF pathway recombination.</text>
</comment>
<organism evidence="10 11">
    <name type="scientific">Chromohalobacter japonicus</name>
    <dbReference type="NCBI Taxonomy" id="223900"/>
    <lineage>
        <taxon>Bacteria</taxon>
        <taxon>Pseudomonadati</taxon>
        <taxon>Pseudomonadota</taxon>
        <taxon>Gammaproteobacteria</taxon>
        <taxon>Oceanospirillales</taxon>
        <taxon>Halomonadaceae</taxon>
        <taxon>Chromohalobacter</taxon>
    </lineage>
</organism>
<gene>
    <name evidence="8" type="primary">recO</name>
    <name evidence="10" type="ORF">BTW10_16900</name>
</gene>
<comment type="similarity">
    <text evidence="2 8">Belongs to the RecO family.</text>
</comment>
<dbReference type="InterPro" id="IPR012340">
    <property type="entry name" value="NA-bd_OB-fold"/>
</dbReference>
<evidence type="ECO:0000256" key="5">
    <source>
        <dbReference type="ARBA" id="ARBA00023172"/>
    </source>
</evidence>
<dbReference type="HAMAP" id="MF_00201">
    <property type="entry name" value="RecO"/>
    <property type="match status" value="1"/>
</dbReference>
<dbReference type="AlphaFoldDB" id="A0A1Q8T8M0"/>
<dbReference type="EMBL" id="MSDQ01000045">
    <property type="protein sequence ID" value="OLO10007.1"/>
    <property type="molecule type" value="Genomic_DNA"/>
</dbReference>
<evidence type="ECO:0000256" key="4">
    <source>
        <dbReference type="ARBA" id="ARBA00022763"/>
    </source>
</evidence>
<dbReference type="GO" id="GO:0006302">
    <property type="term" value="P:double-strand break repair"/>
    <property type="evidence" value="ECO:0007669"/>
    <property type="project" value="TreeGrafter"/>
</dbReference>
<dbReference type="Gene3D" id="1.20.1440.120">
    <property type="entry name" value="Recombination protein O, C-terminal domain"/>
    <property type="match status" value="1"/>
</dbReference>
<sequence>MTPEPAFLLHKRPYRETSAIVELLTLTQGRVRAVAQGVQRGGSKARGILQPYSPLHVTWSGNGELKRLRLLESQGSTALLAGEGLLCGFYANELMARVLPLEYPVGEVFSLYALTLEALPSPAKRAGALRRLEITLLESLDMAPRFVDENDAPLDAYTHYLYHSERHCFRAVAPGQGGIDGRSLKWLARGDWEAPGLAGVAKHVTRAALAPLLGERPLRSRELMRRLAERRRTS</sequence>
<dbReference type="InterPro" id="IPR003717">
    <property type="entry name" value="RecO"/>
</dbReference>
<accession>A0A1Q8T8M0</accession>
<reference evidence="10 11" key="1">
    <citation type="submission" date="2016-12" db="EMBL/GenBank/DDBJ databases">
        <title>Draft genome sequences of strains Salinicola socius SMB35, Salinicola sp. MH3R3-1 and Chromohalobacter sp. SMB17 from the Verkhnekamsk potash mining region of Russia.</title>
        <authorList>
            <person name="Mavrodi D.V."/>
            <person name="Olsson B.E."/>
            <person name="Korsakova E.S."/>
            <person name="Pyankova A."/>
            <person name="Mavrodi O.V."/>
            <person name="Plotnikova E.G."/>
        </authorList>
    </citation>
    <scope>NUCLEOTIDE SEQUENCE [LARGE SCALE GENOMIC DNA]</scope>
    <source>
        <strain evidence="10 11">SMB17</strain>
    </source>
</reference>
<keyword evidence="6 8" id="KW-0234">DNA repair</keyword>
<proteinExistence type="inferred from homology"/>
<dbReference type="Gene3D" id="2.40.50.140">
    <property type="entry name" value="Nucleic acid-binding proteins"/>
    <property type="match status" value="1"/>
</dbReference>
<comment type="caution">
    <text evidence="10">The sequence shown here is derived from an EMBL/GenBank/DDBJ whole genome shotgun (WGS) entry which is preliminary data.</text>
</comment>
<dbReference type="SUPFAM" id="SSF50249">
    <property type="entry name" value="Nucleic acid-binding proteins"/>
    <property type="match status" value="1"/>
</dbReference>
<dbReference type="OrthoDB" id="9804792at2"/>
<dbReference type="STRING" id="223900.GCA_000821045_02354"/>
<dbReference type="Proteomes" id="UP000186806">
    <property type="component" value="Unassembled WGS sequence"/>
</dbReference>
<dbReference type="RefSeq" id="WP_040243615.1">
    <property type="nucleotide sequence ID" value="NZ_LN651369.1"/>
</dbReference>
<keyword evidence="11" id="KW-1185">Reference proteome</keyword>
<evidence type="ECO:0000259" key="9">
    <source>
        <dbReference type="Pfam" id="PF11967"/>
    </source>
</evidence>
<feature type="domain" description="DNA replication/recombination mediator RecO N-terminal" evidence="9">
    <location>
        <begin position="4"/>
        <end position="72"/>
    </location>
</feature>
<name>A0A1Q8T8M0_9GAMM</name>
<evidence type="ECO:0000313" key="11">
    <source>
        <dbReference type="Proteomes" id="UP000186806"/>
    </source>
</evidence>
<evidence type="ECO:0000313" key="10">
    <source>
        <dbReference type="EMBL" id="OLO10007.1"/>
    </source>
</evidence>